<name>A0A0V8JDZ9_9BACL</name>
<dbReference type="OrthoDB" id="2453381at2"/>
<evidence type="ECO:0000313" key="2">
    <source>
        <dbReference type="Proteomes" id="UP000054099"/>
    </source>
</evidence>
<sequence>MGWDILSQFSIQDYFQHLASKGIKLKESDTAFIEFGKHFTGMSDYMVSISIEITLKVQREFDGSYYIALLEGFKENNITTKKKAYAYVNNLELELTV</sequence>
<reference evidence="1 2" key="1">
    <citation type="journal article" date="2014" name="Antonie Van Leeuwenhoek">
        <title>Fictibacillus enclensis sp. nov., isolated from marine sediment.</title>
        <authorList>
            <person name="Dastager S.G."/>
            <person name="Mawlankar R."/>
            <person name="Srinivasan K."/>
            <person name="Tang S.K."/>
            <person name="Lee J.C."/>
            <person name="Ramana V.V."/>
            <person name="Shouche Y.S."/>
        </authorList>
    </citation>
    <scope>NUCLEOTIDE SEQUENCE [LARGE SCALE GENOMIC DNA]</scope>
    <source>
        <strain evidence="1 2">NIO-1003</strain>
    </source>
</reference>
<gene>
    <name evidence="1" type="ORF">AS030_07010</name>
</gene>
<comment type="caution">
    <text evidence="1">The sequence shown here is derived from an EMBL/GenBank/DDBJ whole genome shotgun (WGS) entry which is preliminary data.</text>
</comment>
<protein>
    <submittedName>
        <fullName evidence="1">Uncharacterized protein</fullName>
    </submittedName>
</protein>
<evidence type="ECO:0000313" key="1">
    <source>
        <dbReference type="EMBL" id="KSU85253.1"/>
    </source>
</evidence>
<keyword evidence="2" id="KW-1185">Reference proteome</keyword>
<organism evidence="1 2">
    <name type="scientific">Fictibacillus enclensis</name>
    <dbReference type="NCBI Taxonomy" id="1017270"/>
    <lineage>
        <taxon>Bacteria</taxon>
        <taxon>Bacillati</taxon>
        <taxon>Bacillota</taxon>
        <taxon>Bacilli</taxon>
        <taxon>Bacillales</taxon>
        <taxon>Fictibacillaceae</taxon>
        <taxon>Fictibacillus</taxon>
    </lineage>
</organism>
<dbReference type="Pfam" id="PF19618">
    <property type="entry name" value="DUF6123"/>
    <property type="match status" value="1"/>
</dbReference>
<accession>A0A0V8JDZ9</accession>
<proteinExistence type="predicted"/>
<dbReference type="Proteomes" id="UP000054099">
    <property type="component" value="Unassembled WGS sequence"/>
</dbReference>
<dbReference type="EMBL" id="LNQN01000001">
    <property type="protein sequence ID" value="KSU85253.1"/>
    <property type="molecule type" value="Genomic_DNA"/>
</dbReference>
<dbReference type="InterPro" id="IPR046126">
    <property type="entry name" value="DUF6123"/>
</dbReference>
<dbReference type="AlphaFoldDB" id="A0A0V8JDZ9"/>